<dbReference type="Proteomes" id="UP000305539">
    <property type="component" value="Unassembled WGS sequence"/>
</dbReference>
<gene>
    <name evidence="4" type="ORF">FAZ69_13900</name>
</gene>
<dbReference type="PROSITE" id="PS50263">
    <property type="entry name" value="CN_HYDROLASE"/>
    <property type="match status" value="1"/>
</dbReference>
<proteinExistence type="inferred from homology"/>
<keyword evidence="4" id="KW-0378">Hydrolase</keyword>
<organism evidence="4 5">
    <name type="scientific">Trinickia terrae</name>
    <dbReference type="NCBI Taxonomy" id="2571161"/>
    <lineage>
        <taxon>Bacteria</taxon>
        <taxon>Pseudomonadati</taxon>
        <taxon>Pseudomonadota</taxon>
        <taxon>Betaproteobacteria</taxon>
        <taxon>Burkholderiales</taxon>
        <taxon>Burkholderiaceae</taxon>
        <taxon>Trinickia</taxon>
    </lineage>
</organism>
<dbReference type="GO" id="GO:0000257">
    <property type="term" value="F:nitrilase activity"/>
    <property type="evidence" value="ECO:0007669"/>
    <property type="project" value="UniProtKB-ARBA"/>
</dbReference>
<comment type="similarity">
    <text evidence="1">Belongs to the carbon-nitrogen hydrolase superfamily. Nitrilase family.</text>
</comment>
<dbReference type="SUPFAM" id="SSF56317">
    <property type="entry name" value="Carbon-nitrogen hydrolase"/>
    <property type="match status" value="1"/>
</dbReference>
<comment type="caution">
    <text evidence="4">The sequence shown here is derived from an EMBL/GenBank/DDBJ whole genome shotgun (WGS) entry which is preliminary data.</text>
</comment>
<dbReference type="InterPro" id="IPR000132">
    <property type="entry name" value="Nitrilase/CN_hydratase_CS"/>
</dbReference>
<reference evidence="4 5" key="1">
    <citation type="submission" date="2019-04" db="EMBL/GenBank/DDBJ databases">
        <title>Trinickia sp. 7GSK02, isolated from subtropical forest soil.</title>
        <authorList>
            <person name="Gao Z.-H."/>
            <person name="Qiu L.-H."/>
        </authorList>
    </citation>
    <scope>NUCLEOTIDE SEQUENCE [LARGE SCALE GENOMIC DNA]</scope>
    <source>
        <strain evidence="4 5">7GSK02</strain>
    </source>
</reference>
<name>A0A4U1I636_9BURK</name>
<dbReference type="InterPro" id="IPR036526">
    <property type="entry name" value="C-N_Hydrolase_sf"/>
</dbReference>
<dbReference type="Pfam" id="PF00795">
    <property type="entry name" value="CN_hydrolase"/>
    <property type="match status" value="1"/>
</dbReference>
<feature type="domain" description="CN hydrolase" evidence="3">
    <location>
        <begin position="4"/>
        <end position="271"/>
    </location>
</feature>
<keyword evidence="5" id="KW-1185">Reference proteome</keyword>
<dbReference type="InterPro" id="IPR003010">
    <property type="entry name" value="C-N_Hydrolase"/>
</dbReference>
<evidence type="ECO:0000256" key="2">
    <source>
        <dbReference type="SAM" id="MobiDB-lite"/>
    </source>
</evidence>
<dbReference type="EMBL" id="SWJE01000006">
    <property type="protein sequence ID" value="TKC88829.1"/>
    <property type="molecule type" value="Genomic_DNA"/>
</dbReference>
<dbReference type="AlphaFoldDB" id="A0A4U1I636"/>
<dbReference type="PROSITE" id="PS00921">
    <property type="entry name" value="NITRIL_CHT_2"/>
    <property type="match status" value="1"/>
</dbReference>
<accession>A0A4U1I636</accession>
<dbReference type="OrthoDB" id="9803803at2"/>
<evidence type="ECO:0000256" key="1">
    <source>
        <dbReference type="ARBA" id="ARBA00008129"/>
    </source>
</evidence>
<dbReference type="RefSeq" id="WP_136895361.1">
    <property type="nucleotide sequence ID" value="NZ_SWJE01000006.1"/>
</dbReference>
<evidence type="ECO:0000259" key="3">
    <source>
        <dbReference type="PROSITE" id="PS50263"/>
    </source>
</evidence>
<dbReference type="Gene3D" id="3.60.110.10">
    <property type="entry name" value="Carbon-nitrogen hydrolase"/>
    <property type="match status" value="1"/>
</dbReference>
<protein>
    <submittedName>
        <fullName evidence="4">Carbon-nitrogen hydrolase family protein</fullName>
    </submittedName>
</protein>
<dbReference type="CDD" id="cd07564">
    <property type="entry name" value="nitrilases_CHs"/>
    <property type="match status" value="1"/>
</dbReference>
<dbReference type="PANTHER" id="PTHR46044:SF1">
    <property type="entry name" value="CN HYDROLASE DOMAIN-CONTAINING PROTEIN"/>
    <property type="match status" value="1"/>
</dbReference>
<evidence type="ECO:0000313" key="4">
    <source>
        <dbReference type="EMBL" id="TKC88829.1"/>
    </source>
</evidence>
<dbReference type="InterPro" id="IPR044149">
    <property type="entry name" value="Nitrilases_CHs"/>
</dbReference>
<sequence length="334" mass="36221">MSKHRVAVVQAGSTLFDTPRTLERMRAHCETLAREGAELAVFPEAYLGGYPKGLDFGTRVGSRSSAGRDDFLRYARAAIDVPGPETERIGAFAAQARCNLVVGVIERGGATLYCTALFFNDRGALVAKHRKLMPTASERLIWGSGDGSTLPVVQSSVGKLGAAICWENYMPMLRQSMYARGVEIWCAPTVDERDMWQASMRHIAYEGRCFVLSACQFLTREDCPPDYDCIQGNEPGTQLIKGGSVIVSPLGEVLAGPVYGEEAVLTADIDLDDTIRGKYDLDVAGHYARPDVFSLHVDMRPKSSVICTTDASNTTGGVQSDGFAGPDLPEPRDE</sequence>
<feature type="region of interest" description="Disordered" evidence="2">
    <location>
        <begin position="310"/>
        <end position="334"/>
    </location>
</feature>
<evidence type="ECO:0000313" key="5">
    <source>
        <dbReference type="Proteomes" id="UP000305539"/>
    </source>
</evidence>
<dbReference type="PANTHER" id="PTHR46044">
    <property type="entry name" value="NITRILASE"/>
    <property type="match status" value="1"/>
</dbReference>